<dbReference type="OrthoDB" id="115049at2157"/>
<dbReference type="AlphaFoldDB" id="A0A401HQ66"/>
<organism evidence="2 3">
    <name type="scientific">Methanofervidicoccus abyssi</name>
    <dbReference type="NCBI Taxonomy" id="2082189"/>
    <lineage>
        <taxon>Archaea</taxon>
        <taxon>Methanobacteriati</taxon>
        <taxon>Methanobacteriota</taxon>
        <taxon>Methanomada group</taxon>
        <taxon>Methanococci</taxon>
        <taxon>Methanococcales</taxon>
        <taxon>Methanofervidicoccus</taxon>
    </lineage>
</organism>
<dbReference type="GO" id="GO:0007165">
    <property type="term" value="P:signal transduction"/>
    <property type="evidence" value="ECO:0007669"/>
    <property type="project" value="InterPro"/>
</dbReference>
<dbReference type="PROSITE" id="PS50851">
    <property type="entry name" value="CHEW"/>
    <property type="match status" value="1"/>
</dbReference>
<evidence type="ECO:0000313" key="3">
    <source>
        <dbReference type="Proteomes" id="UP000290527"/>
    </source>
</evidence>
<protein>
    <submittedName>
        <fullName evidence="2">Purine-binding chemotaxis protein CheW</fullName>
    </submittedName>
</protein>
<dbReference type="Pfam" id="PF01584">
    <property type="entry name" value="CheW"/>
    <property type="match status" value="1"/>
</dbReference>
<accession>A0A401HQ66</accession>
<reference evidence="2 3" key="1">
    <citation type="journal article" date="2019" name="Int. J. Syst. Evol. Microbiol.">
        <title>Methanofervidicoccus abyssi gen. nov., sp. nov., a hydrogenotrophic methanogen, isolated from a hydrothermal vent chimney in the Mid-Cayman Spreading Center, the Caribbean Sea.</title>
        <authorList>
            <person name="Sakai S."/>
            <person name="Takaki Y."/>
            <person name="Miyazaki M."/>
            <person name="Ogawara M."/>
            <person name="Yanagawa K."/>
            <person name="Miyazaki J."/>
            <person name="Takai K."/>
        </authorList>
    </citation>
    <scope>NUCLEOTIDE SEQUENCE [LARGE SCALE GENOMIC DNA]</scope>
    <source>
        <strain evidence="2 3">HHB</strain>
    </source>
</reference>
<sequence length="150" mass="16711">MEETPKMVVFKLGSNEYALKVDEVREVLKLQDITALPNSPDYVIGVTNIRGEITPIIDLRKKLNISGYYGEDSKRDKEMLVMVVEIDGVPVGILVDAVNDVIQIPKENIEKVDGIGSNMGVDYIEGIGKIDNRLIIILNIDKLIKPQEGF</sequence>
<comment type="caution">
    <text evidence="2">The sequence shown here is derived from an EMBL/GenBank/DDBJ whole genome shotgun (WGS) entry which is preliminary data.</text>
</comment>
<proteinExistence type="predicted"/>
<gene>
    <name evidence="2" type="ORF">MHHB_P0575</name>
</gene>
<dbReference type="EMBL" id="BFAX01000003">
    <property type="protein sequence ID" value="GBF36345.1"/>
    <property type="molecule type" value="Genomic_DNA"/>
</dbReference>
<dbReference type="SUPFAM" id="SSF50341">
    <property type="entry name" value="CheW-like"/>
    <property type="match status" value="1"/>
</dbReference>
<keyword evidence="3" id="KW-1185">Reference proteome</keyword>
<dbReference type="SMART" id="SM00260">
    <property type="entry name" value="CheW"/>
    <property type="match status" value="1"/>
</dbReference>
<evidence type="ECO:0000313" key="2">
    <source>
        <dbReference type="EMBL" id="GBF36345.1"/>
    </source>
</evidence>
<name>A0A401HQ66_9EURY</name>
<dbReference type="GO" id="GO:0006935">
    <property type="term" value="P:chemotaxis"/>
    <property type="evidence" value="ECO:0007669"/>
    <property type="project" value="InterPro"/>
</dbReference>
<dbReference type="GO" id="GO:0005829">
    <property type="term" value="C:cytosol"/>
    <property type="evidence" value="ECO:0007669"/>
    <property type="project" value="TreeGrafter"/>
</dbReference>
<dbReference type="RefSeq" id="WP_131007132.1">
    <property type="nucleotide sequence ID" value="NZ_BFAX01000003.1"/>
</dbReference>
<dbReference type="InterPro" id="IPR036061">
    <property type="entry name" value="CheW-like_dom_sf"/>
</dbReference>
<dbReference type="InterPro" id="IPR002545">
    <property type="entry name" value="CheW-lke_dom"/>
</dbReference>
<dbReference type="Proteomes" id="UP000290527">
    <property type="component" value="Unassembled WGS sequence"/>
</dbReference>
<evidence type="ECO:0000259" key="1">
    <source>
        <dbReference type="PROSITE" id="PS50851"/>
    </source>
</evidence>
<feature type="domain" description="CheW-like" evidence="1">
    <location>
        <begin position="4"/>
        <end position="149"/>
    </location>
</feature>
<dbReference type="PANTHER" id="PTHR22617">
    <property type="entry name" value="CHEMOTAXIS SENSOR HISTIDINE KINASE-RELATED"/>
    <property type="match status" value="1"/>
</dbReference>
<dbReference type="InterPro" id="IPR039315">
    <property type="entry name" value="CheW"/>
</dbReference>
<dbReference type="PANTHER" id="PTHR22617:SF23">
    <property type="entry name" value="CHEMOTAXIS PROTEIN CHEW"/>
    <property type="match status" value="1"/>
</dbReference>
<dbReference type="Gene3D" id="2.30.30.40">
    <property type="entry name" value="SH3 Domains"/>
    <property type="match status" value="1"/>
</dbReference>
<dbReference type="Gene3D" id="2.40.50.180">
    <property type="entry name" value="CheA-289, Domain 4"/>
    <property type="match status" value="1"/>
</dbReference>